<name>A0A239P611_9ACTN</name>
<proteinExistence type="predicted"/>
<protein>
    <submittedName>
        <fullName evidence="2">Uncharacterized protein</fullName>
    </submittedName>
</protein>
<evidence type="ECO:0000256" key="1">
    <source>
        <dbReference type="SAM" id="MobiDB-lite"/>
    </source>
</evidence>
<sequence length="529" mass="56220">MTLSRRPAERRRVVALVVLVCVSLGSLAGLIGGLVSCAPNQTAPQPRPLTAAEAQRLSEMRVTNYRDERSGVNATWGEGDAQVRVAGWVDWKRALAYLRVGGPGAGDQRGLLQAVPGVVATRPATPAEAAAEAEAPRPSDATKPAPPIAEPPADPPTDGWQLRAWTPSGKTATPLDTFLSLVFVVANTKPDHADLLAKSDARWTGQDRIGGTTVDVLLGPAVPPQPLPTATPTAKTKTKTNATASPSASPSPSRTAPPTALNELGGALRYWLDPTAKLRRFEALLPGNLPARVDLDRTNRAEVNAVAAFGGRAITPRAPSKKEAELLAKMRQRNQDRAGAKFTVDVPTLPLAHLRGTGWLDWNNTVAYAAVHDVRKLTDVVLLRADTDGVAFQSKTGKAIDEPPVPAPDGGWTFQTWAQRTDARGGLDIDLLLGEALAVAAPTQDSADYFADHASFLRKDTVDGVTVTVFEIAKPAEQGNIGRGQARMRYWLDKTGAVKRVEARTRAGTFGQIDIEDATVPTLPTGRLG</sequence>
<dbReference type="EMBL" id="FZPH01000014">
    <property type="protein sequence ID" value="SNT62193.1"/>
    <property type="molecule type" value="Genomic_DNA"/>
</dbReference>
<feature type="region of interest" description="Disordered" evidence="1">
    <location>
        <begin position="124"/>
        <end position="157"/>
    </location>
</feature>
<dbReference type="Proteomes" id="UP000198362">
    <property type="component" value="Unassembled WGS sequence"/>
</dbReference>
<feature type="region of interest" description="Disordered" evidence="1">
    <location>
        <begin position="220"/>
        <end position="260"/>
    </location>
</feature>
<evidence type="ECO:0000313" key="3">
    <source>
        <dbReference type="Proteomes" id="UP000198362"/>
    </source>
</evidence>
<gene>
    <name evidence="2" type="ORF">SAMN05421812_1148</name>
</gene>
<accession>A0A239P611</accession>
<dbReference type="RefSeq" id="WP_089253728.1">
    <property type="nucleotide sequence ID" value="NZ_FZPH01000014.1"/>
</dbReference>
<feature type="compositionally biased region" description="Low complexity" evidence="1">
    <location>
        <begin position="230"/>
        <end position="260"/>
    </location>
</feature>
<organism evidence="2 3">
    <name type="scientific">Asanoa hainanensis</name>
    <dbReference type="NCBI Taxonomy" id="560556"/>
    <lineage>
        <taxon>Bacteria</taxon>
        <taxon>Bacillati</taxon>
        <taxon>Actinomycetota</taxon>
        <taxon>Actinomycetes</taxon>
        <taxon>Micromonosporales</taxon>
        <taxon>Micromonosporaceae</taxon>
        <taxon>Asanoa</taxon>
    </lineage>
</organism>
<evidence type="ECO:0000313" key="2">
    <source>
        <dbReference type="EMBL" id="SNT62193.1"/>
    </source>
</evidence>
<feature type="compositionally biased region" description="Low complexity" evidence="1">
    <location>
        <begin position="124"/>
        <end position="138"/>
    </location>
</feature>
<keyword evidence="3" id="KW-1185">Reference proteome</keyword>
<dbReference type="OrthoDB" id="3405429at2"/>
<reference evidence="2 3" key="1">
    <citation type="submission" date="2017-06" db="EMBL/GenBank/DDBJ databases">
        <authorList>
            <person name="Kim H.J."/>
            <person name="Triplett B.A."/>
        </authorList>
    </citation>
    <scope>NUCLEOTIDE SEQUENCE [LARGE SCALE GENOMIC DNA]</scope>
    <source>
        <strain evidence="2 3">CGMCC 4.5593</strain>
    </source>
</reference>
<feature type="compositionally biased region" description="Pro residues" evidence="1">
    <location>
        <begin position="144"/>
        <end position="155"/>
    </location>
</feature>
<dbReference type="AlphaFoldDB" id="A0A239P611"/>